<feature type="transmembrane region" description="Helical" evidence="1">
    <location>
        <begin position="34"/>
        <end position="52"/>
    </location>
</feature>
<dbReference type="EMBL" id="CP039734">
    <property type="protein sequence ID" value="QIR75222.1"/>
    <property type="molecule type" value="Genomic_DNA"/>
</dbReference>
<protein>
    <submittedName>
        <fullName evidence="2">Uncharacterized protein</fullName>
    </submittedName>
</protein>
<dbReference type="AlphaFoldDB" id="A0AA92IY81"/>
<feature type="transmembrane region" description="Helical" evidence="1">
    <location>
        <begin position="58"/>
        <end position="75"/>
    </location>
</feature>
<proteinExistence type="predicted"/>
<keyword evidence="1" id="KW-1133">Transmembrane helix</keyword>
<feature type="transmembrane region" description="Helical" evidence="1">
    <location>
        <begin position="6"/>
        <end position="27"/>
    </location>
</feature>
<organism evidence="2 3">
    <name type="scientific">Sulfurospirillum diekertiae</name>
    <dbReference type="NCBI Taxonomy" id="1854492"/>
    <lineage>
        <taxon>Bacteria</taxon>
        <taxon>Pseudomonadati</taxon>
        <taxon>Campylobacterota</taxon>
        <taxon>Epsilonproteobacteria</taxon>
        <taxon>Campylobacterales</taxon>
        <taxon>Sulfurospirillaceae</taxon>
        <taxon>Sulfurospirillum</taxon>
    </lineage>
</organism>
<sequence>MVKNIFISIVLTSIGFLAGYIVGGALSFYFVGKLSFVGMYIVAVPLLFNWLYFKKNWLLNYGALLFIGATLLGLASK</sequence>
<evidence type="ECO:0000313" key="2">
    <source>
        <dbReference type="EMBL" id="QIR75222.1"/>
    </source>
</evidence>
<keyword evidence="1" id="KW-0472">Membrane</keyword>
<dbReference type="Proteomes" id="UP000502831">
    <property type="component" value="Chromosome"/>
</dbReference>
<evidence type="ECO:0000256" key="1">
    <source>
        <dbReference type="SAM" id="Phobius"/>
    </source>
</evidence>
<gene>
    <name evidence="2" type="ORF">FA584_02905</name>
</gene>
<name>A0AA92IY81_9BACT</name>
<dbReference type="RefSeq" id="WP_167749298.1">
    <property type="nucleotide sequence ID" value="NZ_CP039734.2"/>
</dbReference>
<evidence type="ECO:0000313" key="3">
    <source>
        <dbReference type="Proteomes" id="UP000502831"/>
    </source>
</evidence>
<keyword evidence="1" id="KW-0812">Transmembrane</keyword>
<reference evidence="2 3" key="1">
    <citation type="journal article" date="2017" name="Environ. Sci. Technol.">
        <title>Organohalide Respiration with Chlorinated Ethenes under Low pH Conditions.</title>
        <authorList>
            <person name="Yang Y."/>
            <person name="Capiro N.L."/>
            <person name="Marcet T.F."/>
            <person name="Yan J."/>
            <person name="Pennell K.D."/>
            <person name="Loffler F.E."/>
        </authorList>
    </citation>
    <scope>NUCLEOTIDE SEQUENCE [LARGE SCALE GENOMIC DNA]</scope>
    <source>
        <strain evidence="2 3">ACSDCE</strain>
    </source>
</reference>
<accession>A0AA92IY81</accession>